<accession>D6U192</accession>
<dbReference type="PANTHER" id="PTHR30346">
    <property type="entry name" value="TRANSCRIPTIONAL DUAL REGULATOR HCAR-RELATED"/>
    <property type="match status" value="1"/>
</dbReference>
<evidence type="ECO:0000259" key="5">
    <source>
        <dbReference type="PROSITE" id="PS50931"/>
    </source>
</evidence>
<evidence type="ECO:0000256" key="1">
    <source>
        <dbReference type="ARBA" id="ARBA00009437"/>
    </source>
</evidence>
<dbReference type="GO" id="GO:0003700">
    <property type="term" value="F:DNA-binding transcription factor activity"/>
    <property type="evidence" value="ECO:0007669"/>
    <property type="project" value="InterPro"/>
</dbReference>
<dbReference type="AlphaFoldDB" id="D6U192"/>
<dbReference type="GO" id="GO:0003677">
    <property type="term" value="F:DNA binding"/>
    <property type="evidence" value="ECO:0007669"/>
    <property type="project" value="UniProtKB-KW"/>
</dbReference>
<keyword evidence="7" id="KW-1185">Reference proteome</keyword>
<dbReference type="STRING" id="485913.Krac_3409"/>
<comment type="caution">
    <text evidence="6">The sequence shown here is derived from an EMBL/GenBank/DDBJ whole genome shotgun (WGS) entry which is preliminary data.</text>
</comment>
<protein>
    <submittedName>
        <fullName evidence="6">Transcriptional regulator, LysR family</fullName>
    </submittedName>
</protein>
<dbReference type="InterPro" id="IPR000847">
    <property type="entry name" value="LysR_HTH_N"/>
</dbReference>
<dbReference type="PROSITE" id="PS50931">
    <property type="entry name" value="HTH_LYSR"/>
    <property type="match status" value="1"/>
</dbReference>
<keyword evidence="4" id="KW-0804">Transcription</keyword>
<evidence type="ECO:0000313" key="7">
    <source>
        <dbReference type="Proteomes" id="UP000004508"/>
    </source>
</evidence>
<dbReference type="InParanoid" id="D6U192"/>
<feature type="domain" description="HTH lysR-type" evidence="5">
    <location>
        <begin position="1"/>
        <end position="58"/>
    </location>
</feature>
<reference evidence="6 7" key="1">
    <citation type="journal article" date="2011" name="Stand. Genomic Sci.">
        <title>Non-contiguous finished genome sequence and contextual data of the filamentous soil bacterium Ktedonobacter racemifer type strain (SOSP1-21).</title>
        <authorList>
            <person name="Chang Y.J."/>
            <person name="Land M."/>
            <person name="Hauser L."/>
            <person name="Chertkov O."/>
            <person name="Del Rio T.G."/>
            <person name="Nolan M."/>
            <person name="Copeland A."/>
            <person name="Tice H."/>
            <person name="Cheng J.F."/>
            <person name="Lucas S."/>
            <person name="Han C."/>
            <person name="Goodwin L."/>
            <person name="Pitluck S."/>
            <person name="Ivanova N."/>
            <person name="Ovchinikova G."/>
            <person name="Pati A."/>
            <person name="Chen A."/>
            <person name="Palaniappan K."/>
            <person name="Mavromatis K."/>
            <person name="Liolios K."/>
            <person name="Brettin T."/>
            <person name="Fiebig A."/>
            <person name="Rohde M."/>
            <person name="Abt B."/>
            <person name="Goker M."/>
            <person name="Detter J.C."/>
            <person name="Woyke T."/>
            <person name="Bristow J."/>
            <person name="Eisen J.A."/>
            <person name="Markowitz V."/>
            <person name="Hugenholtz P."/>
            <person name="Kyrpides N.C."/>
            <person name="Klenk H.P."/>
            <person name="Lapidus A."/>
        </authorList>
    </citation>
    <scope>NUCLEOTIDE SEQUENCE [LARGE SCALE GENOMIC DNA]</scope>
    <source>
        <strain evidence="7">DSM 44963</strain>
    </source>
</reference>
<dbReference type="InterPro" id="IPR036388">
    <property type="entry name" value="WH-like_DNA-bd_sf"/>
</dbReference>
<sequence>MELRHLRYFVTVAEELHLGRAANHLAIMQPSLSQQIQQLEDELGFPLFRRTKRSVELTDAGSVSAQQVLLQVQKAERAHRSEVGRLVIGYISSSTYDVLPLMLRLFRERFPHVEVIAAVAITSRAAITRLACRPSRKISRCASRAQKFVTTKEPPTWRIVLSTRSPFLAASGDNTCQR</sequence>
<dbReference type="Gene3D" id="1.10.10.10">
    <property type="entry name" value="Winged helix-like DNA-binding domain superfamily/Winged helix DNA-binding domain"/>
    <property type="match status" value="1"/>
</dbReference>
<dbReference type="Proteomes" id="UP000004508">
    <property type="component" value="Unassembled WGS sequence"/>
</dbReference>
<dbReference type="Pfam" id="PF00126">
    <property type="entry name" value="HTH_1"/>
    <property type="match status" value="1"/>
</dbReference>
<evidence type="ECO:0000256" key="2">
    <source>
        <dbReference type="ARBA" id="ARBA00023015"/>
    </source>
</evidence>
<dbReference type="InterPro" id="IPR036390">
    <property type="entry name" value="WH_DNA-bd_sf"/>
</dbReference>
<keyword evidence="3" id="KW-0238">DNA-binding</keyword>
<gene>
    <name evidence="6" type="ORF">Krac_3409</name>
</gene>
<evidence type="ECO:0000313" key="6">
    <source>
        <dbReference type="EMBL" id="EFH82582.1"/>
    </source>
</evidence>
<dbReference type="Gene3D" id="3.40.190.10">
    <property type="entry name" value="Periplasmic binding protein-like II"/>
    <property type="match status" value="1"/>
</dbReference>
<dbReference type="GO" id="GO:0032993">
    <property type="term" value="C:protein-DNA complex"/>
    <property type="evidence" value="ECO:0007669"/>
    <property type="project" value="TreeGrafter"/>
</dbReference>
<dbReference type="PANTHER" id="PTHR30346:SF0">
    <property type="entry name" value="HCA OPERON TRANSCRIPTIONAL ACTIVATOR HCAR"/>
    <property type="match status" value="1"/>
</dbReference>
<evidence type="ECO:0000256" key="4">
    <source>
        <dbReference type="ARBA" id="ARBA00023163"/>
    </source>
</evidence>
<dbReference type="SUPFAM" id="SSF46785">
    <property type="entry name" value="Winged helix' DNA-binding domain"/>
    <property type="match status" value="1"/>
</dbReference>
<dbReference type="PRINTS" id="PR00039">
    <property type="entry name" value="HTHLYSR"/>
</dbReference>
<name>D6U192_KTERA</name>
<proteinExistence type="inferred from homology"/>
<dbReference type="EMBL" id="ADVG01000004">
    <property type="protein sequence ID" value="EFH82582.1"/>
    <property type="molecule type" value="Genomic_DNA"/>
</dbReference>
<comment type="similarity">
    <text evidence="1">Belongs to the LysR transcriptional regulatory family.</text>
</comment>
<keyword evidence="2" id="KW-0805">Transcription regulation</keyword>
<organism evidence="6 7">
    <name type="scientific">Ktedonobacter racemifer DSM 44963</name>
    <dbReference type="NCBI Taxonomy" id="485913"/>
    <lineage>
        <taxon>Bacteria</taxon>
        <taxon>Bacillati</taxon>
        <taxon>Chloroflexota</taxon>
        <taxon>Ktedonobacteria</taxon>
        <taxon>Ktedonobacterales</taxon>
        <taxon>Ktedonobacteraceae</taxon>
        <taxon>Ktedonobacter</taxon>
    </lineage>
</organism>
<dbReference type="RefSeq" id="WP_007920804.1">
    <property type="nucleotide sequence ID" value="NZ_ADVG01000004.1"/>
</dbReference>
<dbReference type="eggNOG" id="COG0583">
    <property type="taxonomic scope" value="Bacteria"/>
</dbReference>
<evidence type="ECO:0000256" key="3">
    <source>
        <dbReference type="ARBA" id="ARBA00023125"/>
    </source>
</evidence>
<dbReference type="FunFam" id="1.10.10.10:FF:000001">
    <property type="entry name" value="LysR family transcriptional regulator"/>
    <property type="match status" value="1"/>
</dbReference>